<dbReference type="AlphaFoldDB" id="A0A5S9PMZ2"/>
<proteinExistence type="inferred from homology"/>
<evidence type="ECO:0000256" key="4">
    <source>
        <dbReference type="PIRNR" id="PIRNR036492"/>
    </source>
</evidence>
<evidence type="ECO:0000259" key="8">
    <source>
        <dbReference type="Pfam" id="PF00171"/>
    </source>
</evidence>
<evidence type="ECO:0000256" key="7">
    <source>
        <dbReference type="RuleBase" id="RU003345"/>
    </source>
</evidence>
<evidence type="ECO:0000313" key="9">
    <source>
        <dbReference type="EMBL" id="CAA0105628.1"/>
    </source>
</evidence>
<dbReference type="Gene3D" id="3.40.309.10">
    <property type="entry name" value="Aldehyde Dehydrogenase, Chain A, domain 2"/>
    <property type="match status" value="1"/>
</dbReference>
<protein>
    <recommendedName>
        <fullName evidence="4">Aldehyde dehydrogenase</fullName>
    </recommendedName>
</protein>
<evidence type="ECO:0000256" key="5">
    <source>
        <dbReference type="PIRSR" id="PIRSR036492-1"/>
    </source>
</evidence>
<dbReference type="EMBL" id="CACSIO010000012">
    <property type="protein sequence ID" value="CAA0105628.1"/>
    <property type="molecule type" value="Genomic_DNA"/>
</dbReference>
<feature type="active site" evidence="5">
    <location>
        <position position="244"/>
    </location>
</feature>
<evidence type="ECO:0000256" key="2">
    <source>
        <dbReference type="ARBA" id="ARBA00023002"/>
    </source>
</evidence>
<dbReference type="SUPFAM" id="SSF53720">
    <property type="entry name" value="ALDH-like"/>
    <property type="match status" value="1"/>
</dbReference>
<keyword evidence="10" id="KW-1185">Reference proteome</keyword>
<dbReference type="GO" id="GO:0005737">
    <property type="term" value="C:cytoplasm"/>
    <property type="evidence" value="ECO:0007669"/>
    <property type="project" value="TreeGrafter"/>
</dbReference>
<keyword evidence="3" id="KW-0520">NAD</keyword>
<dbReference type="PROSITE" id="PS00687">
    <property type="entry name" value="ALDEHYDE_DEHYDR_GLU"/>
    <property type="match status" value="1"/>
</dbReference>
<feature type="domain" description="Aldehyde dehydrogenase" evidence="8">
    <location>
        <begin position="5"/>
        <end position="426"/>
    </location>
</feature>
<organism evidence="9 10">
    <name type="scientific">BD1-7 clade bacterium</name>
    <dbReference type="NCBI Taxonomy" id="2029982"/>
    <lineage>
        <taxon>Bacteria</taxon>
        <taxon>Pseudomonadati</taxon>
        <taxon>Pseudomonadota</taxon>
        <taxon>Gammaproteobacteria</taxon>
        <taxon>Cellvibrionales</taxon>
        <taxon>Spongiibacteraceae</taxon>
        <taxon>BD1-7 clade</taxon>
    </lineage>
</organism>
<dbReference type="Pfam" id="PF00171">
    <property type="entry name" value="Aldedh"/>
    <property type="match status" value="1"/>
</dbReference>
<dbReference type="InterPro" id="IPR016163">
    <property type="entry name" value="Ald_DH_C"/>
</dbReference>
<dbReference type="InterPro" id="IPR012394">
    <property type="entry name" value="Aldehyde_DH_NAD(P)"/>
</dbReference>
<sequence length="462" mass="51568">MSAVAQHVADLKATFRSGKTRSYEWRLHQLEQLVKLIDENEEKFVDALKQDSGKSEFSAFAGEILFVRAEAMHAIKHLKKWMKPKKVGSPLFLWPCKSKIQPTPYGVMLIGVAWNFPLHLTIGPLAAGLAAGNTALIKPPSMSPAYSALIEELIPQYLDNDAVRVHQPQGPDRDELLRQKYDLILYTGSYHVGQIVMRAAAEHLTPVLLELGGKNPCVIAEDAKLDATANRIIDAKFLNAGQVCVTVDYILVHESIKDALVAKLKEKVEYMFGDNPKESLAYSRIINSHHYERIKGLLSDGDIVVGGQCDPEENYVSPTVLDNVSLDSEVMKDEIFGPILPVVSYKNKQDILDIMARYGKPLCLYIFTENTAFADDLINSTESGSVGINSIMLHMPNHDLPFGGVGESGMGQYHGKYGFDAMSHMRPIVNKPTWLDIKQSYPPIADRDELDQRKKAMRFLMK</sequence>
<name>A0A5S9PMZ2_9GAMM</name>
<dbReference type="InterPro" id="IPR015590">
    <property type="entry name" value="Aldehyde_DH_dom"/>
</dbReference>
<evidence type="ECO:0000256" key="1">
    <source>
        <dbReference type="ARBA" id="ARBA00009986"/>
    </source>
</evidence>
<reference evidence="9 10" key="1">
    <citation type="submission" date="2019-11" db="EMBL/GenBank/DDBJ databases">
        <authorList>
            <person name="Holert J."/>
        </authorList>
    </citation>
    <scope>NUCLEOTIDE SEQUENCE [LARGE SCALE GENOMIC DNA]</scope>
    <source>
        <strain evidence="9">SB11_3</strain>
    </source>
</reference>
<dbReference type="PANTHER" id="PTHR43570">
    <property type="entry name" value="ALDEHYDE DEHYDROGENASE"/>
    <property type="match status" value="1"/>
</dbReference>
<feature type="active site" evidence="5 6">
    <location>
        <position position="210"/>
    </location>
</feature>
<dbReference type="GO" id="GO:0004029">
    <property type="term" value="F:aldehyde dehydrogenase (NAD+) activity"/>
    <property type="evidence" value="ECO:0007669"/>
    <property type="project" value="TreeGrafter"/>
</dbReference>
<gene>
    <name evidence="9" type="primary">mdlD</name>
    <name evidence="9" type="ORF">OPDIPICF_00976</name>
</gene>
<evidence type="ECO:0000256" key="3">
    <source>
        <dbReference type="ARBA" id="ARBA00023027"/>
    </source>
</evidence>
<dbReference type="CDD" id="cd07087">
    <property type="entry name" value="ALDH_F3-13-14_CALDH-like"/>
    <property type="match status" value="1"/>
</dbReference>
<dbReference type="OrthoDB" id="9812625at2"/>
<dbReference type="InterPro" id="IPR016162">
    <property type="entry name" value="Ald_DH_N"/>
</dbReference>
<dbReference type="Gene3D" id="3.40.605.10">
    <property type="entry name" value="Aldehyde Dehydrogenase, Chain A, domain 1"/>
    <property type="match status" value="1"/>
</dbReference>
<dbReference type="PANTHER" id="PTHR43570:SF16">
    <property type="entry name" value="ALDEHYDE DEHYDROGENASE TYPE III, ISOFORM Q"/>
    <property type="match status" value="1"/>
</dbReference>
<dbReference type="PIRSF" id="PIRSF036492">
    <property type="entry name" value="ALDH"/>
    <property type="match status" value="1"/>
</dbReference>
<dbReference type="InterPro" id="IPR016161">
    <property type="entry name" value="Ald_DH/histidinol_DH"/>
</dbReference>
<dbReference type="GO" id="GO:0006081">
    <property type="term" value="P:aldehyde metabolic process"/>
    <property type="evidence" value="ECO:0007669"/>
    <property type="project" value="InterPro"/>
</dbReference>
<dbReference type="InterPro" id="IPR029510">
    <property type="entry name" value="Ald_DH_CS_GLU"/>
</dbReference>
<evidence type="ECO:0000256" key="6">
    <source>
        <dbReference type="PROSITE-ProRule" id="PRU10007"/>
    </source>
</evidence>
<evidence type="ECO:0000313" key="10">
    <source>
        <dbReference type="Proteomes" id="UP000441399"/>
    </source>
</evidence>
<accession>A0A5S9PMZ2</accession>
<dbReference type="FunFam" id="3.40.605.10:FF:000004">
    <property type="entry name" value="Aldehyde dehydrogenase"/>
    <property type="match status" value="1"/>
</dbReference>
<comment type="similarity">
    <text evidence="1 4 7">Belongs to the aldehyde dehydrogenase family.</text>
</comment>
<dbReference type="Proteomes" id="UP000441399">
    <property type="component" value="Unassembled WGS sequence"/>
</dbReference>
<dbReference type="FunFam" id="3.40.309.10:FF:000003">
    <property type="entry name" value="Aldehyde dehydrogenase"/>
    <property type="match status" value="1"/>
</dbReference>
<keyword evidence="2 4" id="KW-0560">Oxidoreductase</keyword>